<dbReference type="PANTHER" id="PTHR31274:SF1">
    <property type="entry name" value="AGL149CP"/>
    <property type="match status" value="1"/>
</dbReference>
<evidence type="ECO:0000256" key="1">
    <source>
        <dbReference type="ARBA" id="ARBA00004141"/>
    </source>
</evidence>
<feature type="transmembrane region" description="Helical" evidence="6">
    <location>
        <begin position="391"/>
        <end position="415"/>
    </location>
</feature>
<feature type="transmembrane region" description="Helical" evidence="6">
    <location>
        <begin position="427"/>
        <end position="450"/>
    </location>
</feature>
<evidence type="ECO:0000256" key="3">
    <source>
        <dbReference type="ARBA" id="ARBA00022989"/>
    </source>
</evidence>
<feature type="transmembrane region" description="Helical" evidence="6">
    <location>
        <begin position="357"/>
        <end position="379"/>
    </location>
</feature>
<dbReference type="GO" id="GO:0016020">
    <property type="term" value="C:membrane"/>
    <property type="evidence" value="ECO:0007669"/>
    <property type="project" value="UniProtKB-SubCell"/>
</dbReference>
<keyword evidence="2 6" id="KW-0812">Transmembrane</keyword>
<reference evidence="7" key="1">
    <citation type="submission" date="2023-03" db="EMBL/GenBank/DDBJ databases">
        <title>Massive genome expansion in bonnet fungi (Mycena s.s.) driven by repeated elements and novel gene families across ecological guilds.</title>
        <authorList>
            <consortium name="Lawrence Berkeley National Laboratory"/>
            <person name="Harder C.B."/>
            <person name="Miyauchi S."/>
            <person name="Viragh M."/>
            <person name="Kuo A."/>
            <person name="Thoen E."/>
            <person name="Andreopoulos B."/>
            <person name="Lu D."/>
            <person name="Skrede I."/>
            <person name="Drula E."/>
            <person name="Henrissat B."/>
            <person name="Morin E."/>
            <person name="Kohler A."/>
            <person name="Barry K."/>
            <person name="LaButti K."/>
            <person name="Morin E."/>
            <person name="Salamov A."/>
            <person name="Lipzen A."/>
            <person name="Mereny Z."/>
            <person name="Hegedus B."/>
            <person name="Baldrian P."/>
            <person name="Stursova M."/>
            <person name="Weitz H."/>
            <person name="Taylor A."/>
            <person name="Grigoriev I.V."/>
            <person name="Nagy L.G."/>
            <person name="Martin F."/>
            <person name="Kauserud H."/>
        </authorList>
    </citation>
    <scope>NUCLEOTIDE SEQUENCE</scope>
    <source>
        <strain evidence="7">9144</strain>
    </source>
</reference>
<dbReference type="PANTHER" id="PTHR31274">
    <property type="entry name" value="PROTEIN ECM3"/>
    <property type="match status" value="1"/>
</dbReference>
<feature type="transmembrane region" description="Helical" evidence="6">
    <location>
        <begin position="302"/>
        <end position="323"/>
    </location>
</feature>
<keyword evidence="4 6" id="KW-0472">Membrane</keyword>
<feature type="transmembrane region" description="Helical" evidence="6">
    <location>
        <begin position="6"/>
        <end position="28"/>
    </location>
</feature>
<feature type="region of interest" description="Disordered" evidence="5">
    <location>
        <begin position="201"/>
        <end position="234"/>
    </location>
</feature>
<comment type="subcellular location">
    <subcellularLocation>
        <location evidence="1">Membrane</location>
        <topology evidence="1">Multi-pass membrane protein</topology>
    </subcellularLocation>
</comment>
<dbReference type="GO" id="GO:0055085">
    <property type="term" value="P:transmembrane transport"/>
    <property type="evidence" value="ECO:0007669"/>
    <property type="project" value="InterPro"/>
</dbReference>
<dbReference type="Proteomes" id="UP001219525">
    <property type="component" value="Unassembled WGS sequence"/>
</dbReference>
<accession>A0AAD6V3T5</accession>
<sequence>MLTAGYLIWISCRPLFRLIICVSSGFAITKADLFPAVAARGTGQVLLNITLPSLMFSKIVPAFNSQNIGALGSLILVGFIYEGMGIVLAWLVSRFFWVPHRFRWGMLVAGGWGNYGDIPVAVVMSITGARPFNGTSDQTLSVAYVAGFLFVRLIGLDYVGPDVEPEEVQEATRLRRKLILYEWPTKLVDLLMRRRWDSKSAADKQTAGLDGEKRITPDPEKLQRAEHDSSKHDSVDTAVLDGTAESSTFPHLVTPQAPTTAAVDTVYTMHRQATPTLPTAVPRTATSSAARRHTFSTRLRTFLRNLLIPSSVAILASFVIALVPPLKALFVPVESWHIHPAPDGQPPLAFVLDTATFIGAASVPMGLFCLGSALARLSVPRGAWGSLPTGAILGLAITKMLVSPVLGVLICKGLVNVGFIDSSDKVLQFVCIFFSCLPTATTQVFVTQVYSGTGSAEHLSAFLIPQYILMLPSMTALTAYTLRTLF</sequence>
<comment type="caution">
    <text evidence="7">The sequence shown here is derived from an EMBL/GenBank/DDBJ whole genome shotgun (WGS) entry which is preliminary data.</text>
</comment>
<dbReference type="InterPro" id="IPR004776">
    <property type="entry name" value="Mem_transp_PIN-like"/>
</dbReference>
<feature type="transmembrane region" description="Helical" evidence="6">
    <location>
        <begin position="37"/>
        <end position="56"/>
    </location>
</feature>
<keyword evidence="3 6" id="KW-1133">Transmembrane helix</keyword>
<name>A0AAD6V3T5_9AGAR</name>
<protein>
    <submittedName>
        <fullName evidence="7">Auxin efflux carrier transmembrane protein</fullName>
    </submittedName>
</protein>
<evidence type="ECO:0000313" key="7">
    <source>
        <dbReference type="EMBL" id="KAJ7202146.1"/>
    </source>
</evidence>
<dbReference type="AlphaFoldDB" id="A0AAD6V3T5"/>
<proteinExistence type="predicted"/>
<dbReference type="InterPro" id="IPR040254">
    <property type="entry name" value="Ecm3-like"/>
</dbReference>
<gene>
    <name evidence="7" type="ORF">GGX14DRAFT_536114</name>
</gene>
<evidence type="ECO:0000256" key="2">
    <source>
        <dbReference type="ARBA" id="ARBA00022692"/>
    </source>
</evidence>
<keyword evidence="8" id="KW-1185">Reference proteome</keyword>
<feature type="compositionally biased region" description="Basic and acidic residues" evidence="5">
    <location>
        <begin position="210"/>
        <end position="234"/>
    </location>
</feature>
<evidence type="ECO:0000313" key="8">
    <source>
        <dbReference type="Proteomes" id="UP001219525"/>
    </source>
</evidence>
<evidence type="ECO:0000256" key="4">
    <source>
        <dbReference type="ARBA" id="ARBA00023136"/>
    </source>
</evidence>
<feature type="transmembrane region" description="Helical" evidence="6">
    <location>
        <begin position="68"/>
        <end position="93"/>
    </location>
</feature>
<feature type="transmembrane region" description="Helical" evidence="6">
    <location>
        <begin position="462"/>
        <end position="482"/>
    </location>
</feature>
<dbReference type="EMBL" id="JARJCW010000056">
    <property type="protein sequence ID" value="KAJ7202146.1"/>
    <property type="molecule type" value="Genomic_DNA"/>
</dbReference>
<organism evidence="7 8">
    <name type="scientific">Mycena pura</name>
    <dbReference type="NCBI Taxonomy" id="153505"/>
    <lineage>
        <taxon>Eukaryota</taxon>
        <taxon>Fungi</taxon>
        <taxon>Dikarya</taxon>
        <taxon>Basidiomycota</taxon>
        <taxon>Agaricomycotina</taxon>
        <taxon>Agaricomycetes</taxon>
        <taxon>Agaricomycetidae</taxon>
        <taxon>Agaricales</taxon>
        <taxon>Marasmiineae</taxon>
        <taxon>Mycenaceae</taxon>
        <taxon>Mycena</taxon>
    </lineage>
</organism>
<dbReference type="Pfam" id="PF03547">
    <property type="entry name" value="Mem_trans"/>
    <property type="match status" value="1"/>
</dbReference>
<evidence type="ECO:0000256" key="5">
    <source>
        <dbReference type="SAM" id="MobiDB-lite"/>
    </source>
</evidence>
<evidence type="ECO:0000256" key="6">
    <source>
        <dbReference type="SAM" id="Phobius"/>
    </source>
</evidence>